<dbReference type="PANTHER" id="PTHR30307:SF0">
    <property type="entry name" value="S-ADENOSYLMETHIONINE:TRNA RIBOSYLTRANSFERASE-ISOMERASE"/>
    <property type="match status" value="1"/>
</dbReference>
<evidence type="ECO:0000313" key="7">
    <source>
        <dbReference type="Proteomes" id="UP001499959"/>
    </source>
</evidence>
<comment type="caution">
    <text evidence="6">The sequence shown here is derived from an EMBL/GenBank/DDBJ whole genome shotgun (WGS) entry which is preliminary data.</text>
</comment>
<accession>A0ABP9AJU4</accession>
<dbReference type="EC" id="2.4.99.17" evidence="5"/>
<dbReference type="InterPro" id="IPR042119">
    <property type="entry name" value="QueA_dom2"/>
</dbReference>
<dbReference type="SUPFAM" id="SSF111337">
    <property type="entry name" value="QueA-like"/>
    <property type="match status" value="1"/>
</dbReference>
<evidence type="ECO:0000256" key="2">
    <source>
        <dbReference type="ARBA" id="ARBA00022679"/>
    </source>
</evidence>
<name>A0ABP9AJU4_9GAMM</name>
<evidence type="ECO:0000256" key="1">
    <source>
        <dbReference type="ARBA" id="ARBA00022490"/>
    </source>
</evidence>
<dbReference type="RefSeq" id="WP_345301488.1">
    <property type="nucleotide sequence ID" value="NZ_BAABJE010000001.1"/>
</dbReference>
<gene>
    <name evidence="5 6" type="primary">queA</name>
    <name evidence="6" type="ORF">GCM10023307_02860</name>
</gene>
<dbReference type="HAMAP" id="MF_00113">
    <property type="entry name" value="QueA"/>
    <property type="match status" value="1"/>
</dbReference>
<evidence type="ECO:0000256" key="5">
    <source>
        <dbReference type="HAMAP-Rule" id="MF_00113"/>
    </source>
</evidence>
<keyword evidence="4 5" id="KW-0671">Queuosine biosynthesis</keyword>
<dbReference type="Gene3D" id="2.40.10.240">
    <property type="entry name" value="QueA-like"/>
    <property type="match status" value="1"/>
</dbReference>
<evidence type="ECO:0000256" key="3">
    <source>
        <dbReference type="ARBA" id="ARBA00022691"/>
    </source>
</evidence>
<dbReference type="PANTHER" id="PTHR30307">
    <property type="entry name" value="S-ADENOSYLMETHIONINE:TRNA RIBOSYLTRANSFERASE-ISOMERASE"/>
    <property type="match status" value="1"/>
</dbReference>
<evidence type="ECO:0000313" key="6">
    <source>
        <dbReference type="EMBL" id="GAA4781822.1"/>
    </source>
</evidence>
<protein>
    <recommendedName>
        <fullName evidence="5">S-adenosylmethionine:tRNA ribosyltransferase-isomerase</fullName>
        <ecNumber evidence="5">2.4.99.17</ecNumber>
    </recommendedName>
    <alternativeName>
        <fullName evidence="5">Queuosine biosynthesis protein QueA</fullName>
    </alternativeName>
</protein>
<dbReference type="Pfam" id="PF02547">
    <property type="entry name" value="Queuosine_synth"/>
    <property type="match status" value="1"/>
</dbReference>
<comment type="similarity">
    <text evidence="5">Belongs to the QueA family.</text>
</comment>
<proteinExistence type="inferred from homology"/>
<keyword evidence="2 5" id="KW-0808">Transferase</keyword>
<dbReference type="NCBIfam" id="NF001140">
    <property type="entry name" value="PRK00147.1"/>
    <property type="match status" value="1"/>
</dbReference>
<dbReference type="Gene3D" id="3.40.1780.10">
    <property type="entry name" value="QueA-like"/>
    <property type="match status" value="1"/>
</dbReference>
<organism evidence="6 7">
    <name type="scientific">Lysobacter hankyongensis</name>
    <dbReference type="NCBI Taxonomy" id="1176535"/>
    <lineage>
        <taxon>Bacteria</taxon>
        <taxon>Pseudomonadati</taxon>
        <taxon>Pseudomonadota</taxon>
        <taxon>Gammaproteobacteria</taxon>
        <taxon>Lysobacterales</taxon>
        <taxon>Lysobacteraceae</taxon>
        <taxon>Lysobacter</taxon>
    </lineage>
</organism>
<dbReference type="InterPro" id="IPR042118">
    <property type="entry name" value="QueA_dom1"/>
</dbReference>
<dbReference type="InterPro" id="IPR003699">
    <property type="entry name" value="QueA"/>
</dbReference>
<sequence>MKKSDFHFELPTALIAQTPLPERSASRLLVVPPAPVALDDRAMRDLPSLLQPGDLLIFNDTRVIPARLFGQKATGGRVEILIERLLPGNEARAQVGASKSPKAGSRIALDAGGEAEVLGREGEFYHLRFHLDDNLESWLLHAGRLPLPPYIQREPGADDAERYQTVFAKEVGAVAAPTAGLHFDEALLDALRARGVEFGHITLHVGAGTFQPMRAEDVREHRMHSEWLNVGAELIAQVRRTRERGGRVIAVGTTVVRALESAMRRLDDGSSELQPFSGETRIFIFPGYRIRSVDAMVTNFHLPESTLLMLVSAFAGRDRVFEAYAHAVRERYRFFSYGDAMLLWPQVDAHAS</sequence>
<comment type="pathway">
    <text evidence="5">tRNA modification; tRNA-queuosine biosynthesis.</text>
</comment>
<comment type="catalytic activity">
    <reaction evidence="5">
        <text>7-aminomethyl-7-carbaguanosine(34) in tRNA + S-adenosyl-L-methionine = epoxyqueuosine(34) in tRNA + adenine + L-methionine + 2 H(+)</text>
        <dbReference type="Rhea" id="RHEA:32155"/>
        <dbReference type="Rhea" id="RHEA-COMP:10342"/>
        <dbReference type="Rhea" id="RHEA-COMP:18582"/>
        <dbReference type="ChEBI" id="CHEBI:15378"/>
        <dbReference type="ChEBI" id="CHEBI:16708"/>
        <dbReference type="ChEBI" id="CHEBI:57844"/>
        <dbReference type="ChEBI" id="CHEBI:59789"/>
        <dbReference type="ChEBI" id="CHEBI:82833"/>
        <dbReference type="ChEBI" id="CHEBI:194443"/>
        <dbReference type="EC" id="2.4.99.17"/>
    </reaction>
</comment>
<comment type="function">
    <text evidence="5">Transfers and isomerizes the ribose moiety from AdoMet to the 7-aminomethyl group of 7-deazaguanine (preQ1-tRNA) to give epoxyqueuosine (oQ-tRNA).</text>
</comment>
<keyword evidence="3 5" id="KW-0949">S-adenosyl-L-methionine</keyword>
<dbReference type="InterPro" id="IPR036100">
    <property type="entry name" value="QueA_sf"/>
</dbReference>
<evidence type="ECO:0000256" key="4">
    <source>
        <dbReference type="ARBA" id="ARBA00022785"/>
    </source>
</evidence>
<dbReference type="NCBIfam" id="TIGR00113">
    <property type="entry name" value="queA"/>
    <property type="match status" value="1"/>
</dbReference>
<comment type="subunit">
    <text evidence="5">Monomer.</text>
</comment>
<dbReference type="Proteomes" id="UP001499959">
    <property type="component" value="Unassembled WGS sequence"/>
</dbReference>
<reference evidence="7" key="1">
    <citation type="journal article" date="2019" name="Int. J. Syst. Evol. Microbiol.">
        <title>The Global Catalogue of Microorganisms (GCM) 10K type strain sequencing project: providing services to taxonomists for standard genome sequencing and annotation.</title>
        <authorList>
            <consortium name="The Broad Institute Genomics Platform"/>
            <consortium name="The Broad Institute Genome Sequencing Center for Infectious Disease"/>
            <person name="Wu L."/>
            <person name="Ma J."/>
        </authorList>
    </citation>
    <scope>NUCLEOTIDE SEQUENCE [LARGE SCALE GENOMIC DNA]</scope>
    <source>
        <strain evidence="7">JCM 18204</strain>
    </source>
</reference>
<comment type="subcellular location">
    <subcellularLocation>
        <location evidence="5">Cytoplasm</location>
    </subcellularLocation>
</comment>
<keyword evidence="1 5" id="KW-0963">Cytoplasm</keyword>
<keyword evidence="7" id="KW-1185">Reference proteome</keyword>
<dbReference type="EMBL" id="BAABJE010000001">
    <property type="protein sequence ID" value="GAA4781822.1"/>
    <property type="molecule type" value="Genomic_DNA"/>
</dbReference>